<dbReference type="PROSITE" id="PS00041">
    <property type="entry name" value="HTH_ARAC_FAMILY_1"/>
    <property type="match status" value="1"/>
</dbReference>
<dbReference type="SMART" id="SM00342">
    <property type="entry name" value="HTH_ARAC"/>
    <property type="match status" value="1"/>
</dbReference>
<dbReference type="KEGG" id="mass:CR152_25025"/>
<dbReference type="GO" id="GO:0043565">
    <property type="term" value="F:sequence-specific DNA binding"/>
    <property type="evidence" value="ECO:0007669"/>
    <property type="project" value="InterPro"/>
</dbReference>
<evidence type="ECO:0000256" key="2">
    <source>
        <dbReference type="ARBA" id="ARBA00023125"/>
    </source>
</evidence>
<dbReference type="AlphaFoldDB" id="A0A2D2DQZ6"/>
<dbReference type="Proteomes" id="UP000229897">
    <property type="component" value="Chromosome"/>
</dbReference>
<dbReference type="PROSITE" id="PS01124">
    <property type="entry name" value="HTH_ARAC_FAMILY_2"/>
    <property type="match status" value="1"/>
</dbReference>
<dbReference type="GO" id="GO:0003700">
    <property type="term" value="F:DNA-binding transcription factor activity"/>
    <property type="evidence" value="ECO:0007669"/>
    <property type="project" value="InterPro"/>
</dbReference>
<accession>A0A2D2DQZ6</accession>
<dbReference type="SUPFAM" id="SSF46689">
    <property type="entry name" value="Homeodomain-like"/>
    <property type="match status" value="1"/>
</dbReference>
<evidence type="ECO:0000313" key="6">
    <source>
        <dbReference type="Proteomes" id="UP000229897"/>
    </source>
</evidence>
<feature type="domain" description="HTH araC/xylS-type" evidence="4">
    <location>
        <begin position="192"/>
        <end position="289"/>
    </location>
</feature>
<evidence type="ECO:0000313" key="5">
    <source>
        <dbReference type="EMBL" id="ATQ77397.1"/>
    </source>
</evidence>
<sequence length="299" mass="31724">MSAAMISMAGISRCIVFSLIGGVVEVNDSNDGPFAALSKTSCPQARPLLVSWNARALYIGPALHLAAHRNAVAVLAIGLDGPLGVALDPADPGRGFVNCRTALIEPNQLHLLATPGAQYAFLYVDALSNDLKSLHGRCRRRVGKVGFDLDNEDALIALLAGMDRSAEGWQATVDRLAALLSLYPAGTDARIRKVAGALLASPAAETDAAGHARHVGLSSSRFQHLFKEQTGVSFRRYRLWARLQATISNVLDGRTLTQAAHEAGFSSSAHLSAAFKAMFGLPLTKLLSGNVLFVRSSQE</sequence>
<dbReference type="EMBL" id="CP024608">
    <property type="protein sequence ID" value="ATQ77397.1"/>
    <property type="molecule type" value="Genomic_DNA"/>
</dbReference>
<evidence type="ECO:0000256" key="3">
    <source>
        <dbReference type="ARBA" id="ARBA00023163"/>
    </source>
</evidence>
<proteinExistence type="predicted"/>
<keyword evidence="1" id="KW-0805">Transcription regulation</keyword>
<keyword evidence="2" id="KW-0238">DNA-binding</keyword>
<evidence type="ECO:0000256" key="1">
    <source>
        <dbReference type="ARBA" id="ARBA00023015"/>
    </source>
</evidence>
<dbReference type="PANTHER" id="PTHR11019:SF159">
    <property type="entry name" value="TRANSCRIPTIONAL REGULATOR-RELATED"/>
    <property type="match status" value="1"/>
</dbReference>
<dbReference type="PANTHER" id="PTHR11019">
    <property type="entry name" value="HTH-TYPE TRANSCRIPTIONAL REGULATOR NIMR"/>
    <property type="match status" value="1"/>
</dbReference>
<dbReference type="InterPro" id="IPR018062">
    <property type="entry name" value="HTH_AraC-typ_CS"/>
</dbReference>
<dbReference type="Pfam" id="PF12833">
    <property type="entry name" value="HTH_18"/>
    <property type="match status" value="1"/>
</dbReference>
<keyword evidence="3" id="KW-0804">Transcription</keyword>
<dbReference type="Gene3D" id="1.10.10.60">
    <property type="entry name" value="Homeodomain-like"/>
    <property type="match status" value="2"/>
</dbReference>
<name>A0A2D2DQZ6_9BURK</name>
<organism evidence="5 6">
    <name type="scientific">Massilia violaceinigra</name>
    <dbReference type="NCBI Taxonomy" id="2045208"/>
    <lineage>
        <taxon>Bacteria</taxon>
        <taxon>Pseudomonadati</taxon>
        <taxon>Pseudomonadota</taxon>
        <taxon>Betaproteobacteria</taxon>
        <taxon>Burkholderiales</taxon>
        <taxon>Oxalobacteraceae</taxon>
        <taxon>Telluria group</taxon>
        <taxon>Massilia</taxon>
    </lineage>
</organism>
<gene>
    <name evidence="5" type="ORF">CR152_25025</name>
</gene>
<reference evidence="5" key="1">
    <citation type="submission" date="2017-10" db="EMBL/GenBank/DDBJ databases">
        <title>Massilia psychrophilum sp. nov., a novel purple-pigmented bacterium isolated from Tianshan glacier, Xinjiang Municipality, China.</title>
        <authorList>
            <person name="Wang H."/>
        </authorList>
    </citation>
    <scope>NUCLEOTIDE SEQUENCE [LARGE SCALE GENOMIC DNA]</scope>
    <source>
        <strain evidence="5">B2</strain>
    </source>
</reference>
<protein>
    <submittedName>
        <fullName evidence="5">AraC family transcriptional regulator</fullName>
    </submittedName>
</protein>
<dbReference type="InterPro" id="IPR009057">
    <property type="entry name" value="Homeodomain-like_sf"/>
</dbReference>
<keyword evidence="6" id="KW-1185">Reference proteome</keyword>
<evidence type="ECO:0000259" key="4">
    <source>
        <dbReference type="PROSITE" id="PS01124"/>
    </source>
</evidence>
<dbReference type="InterPro" id="IPR018060">
    <property type="entry name" value="HTH_AraC"/>
</dbReference>